<dbReference type="Pfam" id="PF00571">
    <property type="entry name" value="CBS"/>
    <property type="match status" value="2"/>
</dbReference>
<dbReference type="AlphaFoldDB" id="A0A5J4QXK8"/>
<dbReference type="GO" id="GO:0034707">
    <property type="term" value="C:chloride channel complex"/>
    <property type="evidence" value="ECO:0007669"/>
    <property type="project" value="UniProtKB-KW"/>
</dbReference>
<keyword evidence="6 10" id="KW-0472">Membrane</keyword>
<feature type="domain" description="CBS" evidence="11">
    <location>
        <begin position="471"/>
        <end position="532"/>
    </location>
</feature>
<sequence length="596" mass="66260">MIHIISSIWQRFVRWREHKIDEKTFILILSFVVGIFAASAAMLLKFLIHNIQSFLTNNFSATSANWLYLIYPVAGIFLAGWFVRRIVKDDISHGVTKILYAISRRQGRIKWHNIWSSLIASSVTIGFGGSVGAEAPIVLTGSAIGSNLGSAFKMERRTLMLLVGCGAAGAIAGIFKAPIAGLVFTIEVLMIDLTMTSLLPLLISSVTAATVSYIMTGQEAIFKFHLDQPFELERIPYVIILGIVCGMVSFYVTRTMNALEGLFGKYTNPYNKLLLGGVILSLLIFLFPPLYGEGYDTIELLLNGKNEMDWDTVMSNSFFYGYGSLLSVYLSLIVLFKVFATSATNGGGGCGGIFAPSLFLGCIIGFVFSRFSNSVTFTPNLPEKNFALMGMAGVMSGIMHAPLTGVFLIAELTGGYDLFLPLMIVSVSSYLTIIIFEPHSIYSMRLAKKGQLLTHHKDKAILTLMNVNNVMETDFITVQQDMDLGQLVKIISESRRNIFPVVDHSGALLGIVSLDDIRNIMFRPELYHRFKVSRFMNSVLTRLHNTFSMEEVMKVFDDNNAWNLPVVDEQGRYLGFVSKSKIFSSYRQLLVQLSEE</sequence>
<evidence type="ECO:0000259" key="11">
    <source>
        <dbReference type="PROSITE" id="PS51371"/>
    </source>
</evidence>
<dbReference type="Gene3D" id="1.10.3080.10">
    <property type="entry name" value="Clc chloride channel"/>
    <property type="match status" value="1"/>
</dbReference>
<feature type="transmembrane region" description="Helical" evidence="10">
    <location>
        <begin position="114"/>
        <end position="139"/>
    </location>
</feature>
<accession>A0A5J4QXK8</accession>
<dbReference type="InterPro" id="IPR000644">
    <property type="entry name" value="CBS_dom"/>
</dbReference>
<name>A0A5J4QXK8_9ZZZZ</name>
<keyword evidence="7" id="KW-0869">Chloride channel</keyword>
<keyword evidence="9" id="KW-0407">Ion channel</keyword>
<reference evidence="12" key="1">
    <citation type="submission" date="2019-03" db="EMBL/GenBank/DDBJ databases">
        <title>Single cell metagenomics reveals metabolic interactions within the superorganism composed of flagellate Streblomastix strix and complex community of Bacteroidetes bacteria on its surface.</title>
        <authorList>
            <person name="Treitli S.C."/>
            <person name="Kolisko M."/>
            <person name="Husnik F."/>
            <person name="Keeling P."/>
            <person name="Hampl V."/>
        </authorList>
    </citation>
    <scope>NUCLEOTIDE SEQUENCE</scope>
    <source>
        <strain evidence="12">STM</strain>
    </source>
</reference>
<feature type="transmembrane region" description="Helical" evidence="10">
    <location>
        <begin position="235"/>
        <end position="252"/>
    </location>
</feature>
<keyword evidence="4 10" id="KW-1133">Transmembrane helix</keyword>
<keyword evidence="2" id="KW-0813">Transport</keyword>
<keyword evidence="5" id="KW-0406">Ion transport</keyword>
<evidence type="ECO:0000256" key="5">
    <source>
        <dbReference type="ARBA" id="ARBA00023065"/>
    </source>
</evidence>
<evidence type="ECO:0000256" key="2">
    <source>
        <dbReference type="ARBA" id="ARBA00022448"/>
    </source>
</evidence>
<organism evidence="12">
    <name type="scientific">termite gut metagenome</name>
    <dbReference type="NCBI Taxonomy" id="433724"/>
    <lineage>
        <taxon>unclassified sequences</taxon>
        <taxon>metagenomes</taxon>
        <taxon>organismal metagenomes</taxon>
    </lineage>
</organism>
<feature type="transmembrane region" description="Helical" evidence="10">
    <location>
        <begin position="416"/>
        <end position="436"/>
    </location>
</feature>
<feature type="transmembrane region" description="Helical" evidence="10">
    <location>
        <begin position="66"/>
        <end position="83"/>
    </location>
</feature>
<dbReference type="InterPro" id="IPR050368">
    <property type="entry name" value="ClC-type_chloride_channel"/>
</dbReference>
<dbReference type="SUPFAM" id="SSF54631">
    <property type="entry name" value="CBS-domain pair"/>
    <property type="match status" value="1"/>
</dbReference>
<dbReference type="Gene3D" id="3.10.580.10">
    <property type="entry name" value="CBS-domain"/>
    <property type="match status" value="1"/>
</dbReference>
<keyword evidence="8" id="KW-0868">Chloride</keyword>
<dbReference type="PANTHER" id="PTHR43427">
    <property type="entry name" value="CHLORIDE CHANNEL PROTEIN CLC-E"/>
    <property type="match status" value="1"/>
</dbReference>
<feature type="transmembrane region" description="Helical" evidence="10">
    <location>
        <begin position="159"/>
        <end position="186"/>
    </location>
</feature>
<gene>
    <name evidence="12" type="ORF">EZS27_025345</name>
</gene>
<evidence type="ECO:0000256" key="6">
    <source>
        <dbReference type="ARBA" id="ARBA00023136"/>
    </source>
</evidence>
<feature type="transmembrane region" description="Helical" evidence="10">
    <location>
        <begin position="348"/>
        <end position="368"/>
    </location>
</feature>
<dbReference type="InterPro" id="IPR014743">
    <property type="entry name" value="Cl-channel_core"/>
</dbReference>
<feature type="transmembrane region" description="Helical" evidence="10">
    <location>
        <begin position="24"/>
        <end position="46"/>
    </location>
</feature>
<feature type="transmembrane region" description="Helical" evidence="10">
    <location>
        <begin position="198"/>
        <end position="215"/>
    </location>
</feature>
<feature type="transmembrane region" description="Helical" evidence="10">
    <location>
        <begin position="273"/>
        <end position="291"/>
    </location>
</feature>
<feature type="transmembrane region" description="Helical" evidence="10">
    <location>
        <begin position="388"/>
        <end position="409"/>
    </location>
</feature>
<dbReference type="PROSITE" id="PS51371">
    <property type="entry name" value="CBS"/>
    <property type="match status" value="2"/>
</dbReference>
<evidence type="ECO:0000313" key="12">
    <source>
        <dbReference type="EMBL" id="KAA6325441.1"/>
    </source>
</evidence>
<feature type="transmembrane region" description="Helical" evidence="10">
    <location>
        <begin position="318"/>
        <end position="336"/>
    </location>
</feature>
<evidence type="ECO:0000256" key="8">
    <source>
        <dbReference type="ARBA" id="ARBA00023214"/>
    </source>
</evidence>
<dbReference type="Pfam" id="PF00654">
    <property type="entry name" value="Voltage_CLC"/>
    <property type="match status" value="1"/>
</dbReference>
<comment type="caution">
    <text evidence="12">The sequence shown here is derived from an EMBL/GenBank/DDBJ whole genome shotgun (WGS) entry which is preliminary data.</text>
</comment>
<evidence type="ECO:0000256" key="10">
    <source>
        <dbReference type="SAM" id="Phobius"/>
    </source>
</evidence>
<evidence type="ECO:0000256" key="1">
    <source>
        <dbReference type="ARBA" id="ARBA00004141"/>
    </source>
</evidence>
<evidence type="ECO:0000256" key="9">
    <source>
        <dbReference type="ARBA" id="ARBA00023303"/>
    </source>
</evidence>
<feature type="domain" description="CBS" evidence="11">
    <location>
        <begin position="536"/>
        <end position="593"/>
    </location>
</feature>
<dbReference type="GO" id="GO:0005254">
    <property type="term" value="F:chloride channel activity"/>
    <property type="evidence" value="ECO:0007669"/>
    <property type="project" value="UniProtKB-KW"/>
</dbReference>
<dbReference type="PRINTS" id="PR00762">
    <property type="entry name" value="CLCHANNEL"/>
</dbReference>
<dbReference type="InterPro" id="IPR001807">
    <property type="entry name" value="ClC"/>
</dbReference>
<evidence type="ECO:0000256" key="3">
    <source>
        <dbReference type="ARBA" id="ARBA00022692"/>
    </source>
</evidence>
<comment type="subcellular location">
    <subcellularLocation>
        <location evidence="1">Membrane</location>
        <topology evidence="1">Multi-pass membrane protein</topology>
    </subcellularLocation>
</comment>
<protein>
    <submittedName>
        <fullName evidence="12">Voltage-gated ClC-type chloride channel ClcB</fullName>
    </submittedName>
</protein>
<evidence type="ECO:0000256" key="7">
    <source>
        <dbReference type="ARBA" id="ARBA00023173"/>
    </source>
</evidence>
<dbReference type="SUPFAM" id="SSF81340">
    <property type="entry name" value="Clc chloride channel"/>
    <property type="match status" value="1"/>
</dbReference>
<dbReference type="CDD" id="cd00400">
    <property type="entry name" value="Voltage_gated_ClC"/>
    <property type="match status" value="1"/>
</dbReference>
<dbReference type="PANTHER" id="PTHR43427:SF6">
    <property type="entry name" value="CHLORIDE CHANNEL PROTEIN CLC-E"/>
    <property type="match status" value="1"/>
</dbReference>
<dbReference type="EMBL" id="SNRY01002361">
    <property type="protein sequence ID" value="KAA6325441.1"/>
    <property type="molecule type" value="Genomic_DNA"/>
</dbReference>
<proteinExistence type="predicted"/>
<dbReference type="InterPro" id="IPR046342">
    <property type="entry name" value="CBS_dom_sf"/>
</dbReference>
<keyword evidence="3 10" id="KW-0812">Transmembrane</keyword>
<dbReference type="SMART" id="SM00116">
    <property type="entry name" value="CBS"/>
    <property type="match status" value="2"/>
</dbReference>
<evidence type="ECO:0000256" key="4">
    <source>
        <dbReference type="ARBA" id="ARBA00022989"/>
    </source>
</evidence>